<dbReference type="SMART" id="SM00421">
    <property type="entry name" value="HTH_LUXR"/>
    <property type="match status" value="1"/>
</dbReference>
<feature type="domain" description="HTH luxR-type" evidence="4">
    <location>
        <begin position="148"/>
        <end position="213"/>
    </location>
</feature>
<feature type="modified residue" description="4-aspartylphosphate" evidence="3">
    <location>
        <position position="54"/>
    </location>
</feature>
<dbReference type="GO" id="GO:0000160">
    <property type="term" value="P:phosphorelay signal transduction system"/>
    <property type="evidence" value="ECO:0007669"/>
    <property type="project" value="InterPro"/>
</dbReference>
<name>A0A1B4VD00_9GAMM</name>
<dbReference type="InterPro" id="IPR011006">
    <property type="entry name" value="CheY-like_superfamily"/>
</dbReference>
<dbReference type="Proteomes" id="UP000218899">
    <property type="component" value="Chromosome"/>
</dbReference>
<organism evidence="6 7">
    <name type="scientific">Sulfurifustis variabilis</name>
    <dbReference type="NCBI Taxonomy" id="1675686"/>
    <lineage>
        <taxon>Bacteria</taxon>
        <taxon>Pseudomonadati</taxon>
        <taxon>Pseudomonadota</taxon>
        <taxon>Gammaproteobacteria</taxon>
        <taxon>Acidiferrobacterales</taxon>
        <taxon>Acidiferrobacteraceae</taxon>
        <taxon>Sulfurifustis</taxon>
    </lineage>
</organism>
<protein>
    <submittedName>
        <fullName evidence="6">LuxR family transcriptional regulator</fullName>
    </submittedName>
</protein>
<dbReference type="InterPro" id="IPR000792">
    <property type="entry name" value="Tscrpt_reg_LuxR_C"/>
</dbReference>
<dbReference type="InterPro" id="IPR051015">
    <property type="entry name" value="EvgA-like"/>
</dbReference>
<dbReference type="SMART" id="SM00448">
    <property type="entry name" value="REC"/>
    <property type="match status" value="1"/>
</dbReference>
<keyword evidence="1 3" id="KW-0597">Phosphoprotein</keyword>
<dbReference type="KEGG" id="sva:SVA_3475"/>
<reference evidence="6 7" key="1">
    <citation type="submission" date="2015-08" db="EMBL/GenBank/DDBJ databases">
        <title>Complete genome sequence of Sulfurifustis variabilis.</title>
        <authorList>
            <person name="Miura A."/>
            <person name="Kojima H."/>
            <person name="Fukui M."/>
        </authorList>
    </citation>
    <scope>NUCLEOTIDE SEQUENCE [LARGE SCALE GENOMIC DNA]</scope>
    <source>
        <strain evidence="7">skN76</strain>
    </source>
</reference>
<dbReference type="GO" id="GO:0003677">
    <property type="term" value="F:DNA binding"/>
    <property type="evidence" value="ECO:0007669"/>
    <property type="project" value="UniProtKB-KW"/>
</dbReference>
<feature type="domain" description="Response regulatory" evidence="5">
    <location>
        <begin position="2"/>
        <end position="119"/>
    </location>
</feature>
<dbReference type="InterPro" id="IPR058245">
    <property type="entry name" value="NreC/VraR/RcsB-like_REC"/>
</dbReference>
<dbReference type="SUPFAM" id="SSF46894">
    <property type="entry name" value="C-terminal effector domain of the bipartite response regulators"/>
    <property type="match status" value="1"/>
</dbReference>
<dbReference type="InterPro" id="IPR016032">
    <property type="entry name" value="Sig_transdc_resp-reg_C-effctor"/>
</dbReference>
<dbReference type="PRINTS" id="PR00038">
    <property type="entry name" value="HTHLUXR"/>
</dbReference>
<evidence type="ECO:0000259" key="5">
    <source>
        <dbReference type="PROSITE" id="PS50110"/>
    </source>
</evidence>
<dbReference type="EMBL" id="AP014936">
    <property type="protein sequence ID" value="BAU50011.1"/>
    <property type="molecule type" value="Genomic_DNA"/>
</dbReference>
<dbReference type="CDD" id="cd06170">
    <property type="entry name" value="LuxR_C_like"/>
    <property type="match status" value="1"/>
</dbReference>
<keyword evidence="7" id="KW-1185">Reference proteome</keyword>
<evidence type="ECO:0000256" key="3">
    <source>
        <dbReference type="PROSITE-ProRule" id="PRU00169"/>
    </source>
</evidence>
<evidence type="ECO:0000313" key="7">
    <source>
        <dbReference type="Proteomes" id="UP000218899"/>
    </source>
</evidence>
<sequence>MKILVVDDHPLIRQALPGVLRQLDDAGLVLDAPDWPSAGKVLAEHPDLDLILLDLHLPGISGLEALSELRDSHAGIPVVALSAADDRQTVLEAIDRGAAGFIPKSSSNEVLVNALRLVLCGGVYLPPEILEHARSTAPGPAQARPAAQMRAELGLTERQLEVLALIVQGKSNKVIGRQLDLAEATVKIHVSAILKAFKVTSRTQALIAATRLGLRFD</sequence>
<evidence type="ECO:0000259" key="4">
    <source>
        <dbReference type="PROSITE" id="PS50043"/>
    </source>
</evidence>
<dbReference type="PANTHER" id="PTHR45566:SF1">
    <property type="entry name" value="HTH-TYPE TRANSCRIPTIONAL REGULATOR YHJB-RELATED"/>
    <property type="match status" value="1"/>
</dbReference>
<evidence type="ECO:0000256" key="1">
    <source>
        <dbReference type="ARBA" id="ARBA00022553"/>
    </source>
</evidence>
<dbReference type="PROSITE" id="PS50110">
    <property type="entry name" value="RESPONSE_REGULATORY"/>
    <property type="match status" value="1"/>
</dbReference>
<dbReference type="OrthoDB" id="9814495at2"/>
<accession>A0A1B4VD00</accession>
<dbReference type="Pfam" id="PF00072">
    <property type="entry name" value="Response_reg"/>
    <property type="match status" value="1"/>
</dbReference>
<dbReference type="PROSITE" id="PS50043">
    <property type="entry name" value="HTH_LUXR_2"/>
    <property type="match status" value="1"/>
</dbReference>
<dbReference type="CDD" id="cd17535">
    <property type="entry name" value="REC_NarL-like"/>
    <property type="match status" value="1"/>
</dbReference>
<dbReference type="PANTHER" id="PTHR45566">
    <property type="entry name" value="HTH-TYPE TRANSCRIPTIONAL REGULATOR YHJB-RELATED"/>
    <property type="match status" value="1"/>
</dbReference>
<dbReference type="SUPFAM" id="SSF52172">
    <property type="entry name" value="CheY-like"/>
    <property type="match status" value="1"/>
</dbReference>
<keyword evidence="2" id="KW-0238">DNA-binding</keyword>
<evidence type="ECO:0000313" key="6">
    <source>
        <dbReference type="EMBL" id="BAU50011.1"/>
    </source>
</evidence>
<dbReference type="GO" id="GO:0006355">
    <property type="term" value="P:regulation of DNA-templated transcription"/>
    <property type="evidence" value="ECO:0007669"/>
    <property type="project" value="InterPro"/>
</dbReference>
<evidence type="ECO:0000256" key="2">
    <source>
        <dbReference type="ARBA" id="ARBA00023125"/>
    </source>
</evidence>
<dbReference type="InterPro" id="IPR001789">
    <property type="entry name" value="Sig_transdc_resp-reg_receiver"/>
</dbReference>
<gene>
    <name evidence="6" type="ORF">SVA_3475</name>
</gene>
<dbReference type="AlphaFoldDB" id="A0A1B4VD00"/>
<dbReference type="Pfam" id="PF00196">
    <property type="entry name" value="GerE"/>
    <property type="match status" value="1"/>
</dbReference>
<proteinExistence type="predicted"/>
<dbReference type="Gene3D" id="3.40.50.2300">
    <property type="match status" value="1"/>
</dbReference>